<evidence type="ECO:0000313" key="3">
    <source>
        <dbReference type="EMBL" id="KAF8781611.1"/>
    </source>
</evidence>
<sequence>MGQDISKIKENNAPLSDFRKNKLLYEFNTFYDLNKDGVITESDFFMVQEVSAEIFLYQDLNKDGVITESDFFMVQEYVCKLNGWAPDSEKYEMTQDLFRSIWNSLQTEADEDKDDAVTADEWVKMWEQLDKTLRGGSSALPEWLTTYLWCRFNIYDRTGDGAIDVEEFAYILENFGIPERQSRQCFTMMTLNDTKPLDFAYFCELAIEYYTSDDPSALGNFITGKLNF</sequence>
<evidence type="ECO:0000256" key="1">
    <source>
        <dbReference type="ARBA" id="ARBA00022837"/>
    </source>
</evidence>
<dbReference type="Proteomes" id="UP000807504">
    <property type="component" value="Unassembled WGS sequence"/>
</dbReference>
<feature type="domain" description="EF-hand" evidence="2">
    <location>
        <begin position="152"/>
        <end position="178"/>
    </location>
</feature>
<reference evidence="3" key="1">
    <citation type="journal article" date="2020" name="bioRxiv">
        <title>Chromosome-level reference genome of the European wasp spider Argiope bruennichi: a resource for studies on range expansion and evolutionary adaptation.</title>
        <authorList>
            <person name="Sheffer M.M."/>
            <person name="Hoppe A."/>
            <person name="Krehenwinkel H."/>
            <person name="Uhl G."/>
            <person name="Kuss A.W."/>
            <person name="Jensen L."/>
            <person name="Jensen C."/>
            <person name="Gillespie R.G."/>
            <person name="Hoff K.J."/>
            <person name="Prost S."/>
        </authorList>
    </citation>
    <scope>NUCLEOTIDE SEQUENCE</scope>
</reference>
<gene>
    <name evidence="3" type="ORF">HNY73_011989</name>
</gene>
<dbReference type="PROSITE" id="PS50222">
    <property type="entry name" value="EF_HAND_2"/>
    <property type="match status" value="1"/>
</dbReference>
<keyword evidence="4" id="KW-1185">Reference proteome</keyword>
<dbReference type="InterPro" id="IPR002048">
    <property type="entry name" value="EF_hand_dom"/>
</dbReference>
<dbReference type="Gene3D" id="1.10.238.10">
    <property type="entry name" value="EF-hand"/>
    <property type="match status" value="1"/>
</dbReference>
<protein>
    <submittedName>
        <fullName evidence="3">Calexcitin-2 like protein</fullName>
    </submittedName>
</protein>
<accession>A0A8T0EV30</accession>
<reference evidence="3" key="2">
    <citation type="submission" date="2020-06" db="EMBL/GenBank/DDBJ databases">
        <authorList>
            <person name="Sheffer M."/>
        </authorList>
    </citation>
    <scope>NUCLEOTIDE SEQUENCE</scope>
</reference>
<organism evidence="3 4">
    <name type="scientific">Argiope bruennichi</name>
    <name type="common">Wasp spider</name>
    <name type="synonym">Aranea bruennichi</name>
    <dbReference type="NCBI Taxonomy" id="94029"/>
    <lineage>
        <taxon>Eukaryota</taxon>
        <taxon>Metazoa</taxon>
        <taxon>Ecdysozoa</taxon>
        <taxon>Arthropoda</taxon>
        <taxon>Chelicerata</taxon>
        <taxon>Arachnida</taxon>
        <taxon>Araneae</taxon>
        <taxon>Araneomorphae</taxon>
        <taxon>Entelegynae</taxon>
        <taxon>Araneoidea</taxon>
        <taxon>Araneidae</taxon>
        <taxon>Argiope</taxon>
    </lineage>
</organism>
<dbReference type="InterPro" id="IPR011992">
    <property type="entry name" value="EF-hand-dom_pair"/>
</dbReference>
<keyword evidence="1" id="KW-0106">Calcium</keyword>
<name>A0A8T0EV30_ARGBR</name>
<dbReference type="PROSITE" id="PS00018">
    <property type="entry name" value="EF_HAND_1"/>
    <property type="match status" value="2"/>
</dbReference>
<dbReference type="SUPFAM" id="SSF47473">
    <property type="entry name" value="EF-hand"/>
    <property type="match status" value="1"/>
</dbReference>
<dbReference type="InterPro" id="IPR018247">
    <property type="entry name" value="EF_Hand_1_Ca_BS"/>
</dbReference>
<evidence type="ECO:0000259" key="2">
    <source>
        <dbReference type="PROSITE" id="PS50222"/>
    </source>
</evidence>
<dbReference type="GO" id="GO:0005509">
    <property type="term" value="F:calcium ion binding"/>
    <property type="evidence" value="ECO:0007669"/>
    <property type="project" value="InterPro"/>
</dbReference>
<dbReference type="Pfam" id="PF13405">
    <property type="entry name" value="EF-hand_6"/>
    <property type="match status" value="1"/>
</dbReference>
<comment type="caution">
    <text evidence="3">The sequence shown here is derived from an EMBL/GenBank/DDBJ whole genome shotgun (WGS) entry which is preliminary data.</text>
</comment>
<evidence type="ECO:0000313" key="4">
    <source>
        <dbReference type="Proteomes" id="UP000807504"/>
    </source>
</evidence>
<proteinExistence type="predicted"/>
<dbReference type="EMBL" id="JABXBU010001863">
    <property type="protein sequence ID" value="KAF8781611.1"/>
    <property type="molecule type" value="Genomic_DNA"/>
</dbReference>
<dbReference type="AlphaFoldDB" id="A0A8T0EV30"/>